<dbReference type="EC" id="3.6.5.4" evidence="9"/>
<keyword evidence="2 9" id="KW-0963">Cytoplasm</keyword>
<dbReference type="InterPro" id="IPR036225">
    <property type="entry name" value="SRP/SRP_N"/>
</dbReference>
<evidence type="ECO:0000313" key="12">
    <source>
        <dbReference type="Proteomes" id="UP001056834"/>
    </source>
</evidence>
<dbReference type="Proteomes" id="UP001056834">
    <property type="component" value="Chromosome"/>
</dbReference>
<dbReference type="Pfam" id="PF02881">
    <property type="entry name" value="SRP54_N"/>
    <property type="match status" value="1"/>
</dbReference>
<evidence type="ECO:0000256" key="6">
    <source>
        <dbReference type="ARBA" id="ARBA00023136"/>
    </source>
</evidence>
<dbReference type="EMBL" id="CP097762">
    <property type="protein sequence ID" value="URJ25093.1"/>
    <property type="molecule type" value="Genomic_DNA"/>
</dbReference>
<keyword evidence="7 9" id="KW-0675">Receptor</keyword>
<evidence type="ECO:0000256" key="9">
    <source>
        <dbReference type="HAMAP-Rule" id="MF_00920"/>
    </source>
</evidence>
<dbReference type="SMART" id="SM00962">
    <property type="entry name" value="SRP54"/>
    <property type="match status" value="1"/>
</dbReference>
<evidence type="ECO:0000256" key="5">
    <source>
        <dbReference type="ARBA" id="ARBA00023134"/>
    </source>
</evidence>
<reference evidence="11" key="1">
    <citation type="submission" date="2022-05" db="EMBL/GenBank/DDBJ databases">
        <title>Impact of host demography and evolutionary history on endosymbiont molecular evolution: a test in carpenter ants (Genus Camponotus) and their Blochmannia endosymbionts.</title>
        <authorList>
            <person name="Manthey J.D."/>
            <person name="Giron J.C."/>
            <person name="Hruska J.P."/>
        </authorList>
    </citation>
    <scope>NUCLEOTIDE SEQUENCE</scope>
    <source>
        <strain evidence="11">C-006</strain>
    </source>
</reference>
<name>A0ABY4SVK4_9ENTR</name>
<dbReference type="RefSeq" id="WP_250223224.1">
    <property type="nucleotide sequence ID" value="NZ_CP097762.1"/>
</dbReference>
<evidence type="ECO:0000256" key="4">
    <source>
        <dbReference type="ARBA" id="ARBA00022801"/>
    </source>
</evidence>
<feature type="binding site" evidence="9">
    <location>
        <begin position="197"/>
        <end position="201"/>
    </location>
    <ligand>
        <name>GTP</name>
        <dbReference type="ChEBI" id="CHEBI:37565"/>
    </ligand>
</feature>
<dbReference type="SMART" id="SM00382">
    <property type="entry name" value="AAA"/>
    <property type="match status" value="1"/>
</dbReference>
<keyword evidence="6 9" id="KW-0472">Membrane</keyword>
<evidence type="ECO:0000256" key="7">
    <source>
        <dbReference type="ARBA" id="ARBA00023170"/>
    </source>
</evidence>
<protein>
    <recommendedName>
        <fullName evidence="9">Signal recognition particle receptor FtsY</fullName>
        <shortName evidence="9">SRP receptor</shortName>
        <ecNumber evidence="9">3.6.5.4</ecNumber>
    </recommendedName>
</protein>
<dbReference type="PANTHER" id="PTHR43134:SF1">
    <property type="entry name" value="SIGNAL RECOGNITION PARTICLE RECEPTOR SUBUNIT ALPHA"/>
    <property type="match status" value="1"/>
</dbReference>
<organism evidence="11 12">
    <name type="scientific">Candidatus Blochmannia ocreatus</name>
    <name type="common">nom. nud.</name>
    <dbReference type="NCBI Taxonomy" id="251538"/>
    <lineage>
        <taxon>Bacteria</taxon>
        <taxon>Pseudomonadati</taxon>
        <taxon>Pseudomonadota</taxon>
        <taxon>Gammaproteobacteria</taxon>
        <taxon>Enterobacterales</taxon>
        <taxon>Enterobacteriaceae</taxon>
        <taxon>ant endosymbionts</taxon>
        <taxon>Candidatus Blochmanniella</taxon>
    </lineage>
</organism>
<accession>A0ABY4SVK4</accession>
<evidence type="ECO:0000313" key="11">
    <source>
        <dbReference type="EMBL" id="URJ25093.1"/>
    </source>
</evidence>
<evidence type="ECO:0000259" key="10">
    <source>
        <dbReference type="PROSITE" id="PS00300"/>
    </source>
</evidence>
<comment type="function">
    <text evidence="9">Involved in targeting and insertion of nascent membrane proteins into the cytoplasmic membrane. Acts as a receptor for the complex formed by the signal recognition particle (SRP) and the ribosome-nascent chain (RNC). Interaction with SRP-RNC leads to the transfer of the RNC complex to the Sec translocase for insertion into the membrane, the hydrolysis of GTP by both Ffh and FtsY, and the dissociation of the SRP-FtsY complex into the individual components.</text>
</comment>
<dbReference type="InterPro" id="IPR004390">
    <property type="entry name" value="SR_rcpt_FtsY"/>
</dbReference>
<dbReference type="NCBIfam" id="TIGR00064">
    <property type="entry name" value="ftsY"/>
    <property type="match status" value="1"/>
</dbReference>
<dbReference type="InterPro" id="IPR027417">
    <property type="entry name" value="P-loop_NTPase"/>
</dbReference>
<sequence>MNYKNNFLNTLKKTLLNTRKKIGDNIINLIYGQKKIDTTLLNNIEHQLLLADVSIQTTQKIINNLKNYIHTNINCNKNLFYQILQDEMLKIINSSNKPLLIPDTQKPFIILMIGVNGSGKTTTVGKLAYHYQLGGKKVILAAGDTSRLAAIDQLEILGKRSGCNEIIKNYTTSDPAAVIFKAIKIAQLKSADLLIIDTAGRLQNQLHAISELKKIVKVIKKINPQAPQETILVLDANTGQNSINQVHIFHDVINITGIIMTKLDGSAKGGTLLSIADHFSIPIRYIGIGQNINDLQPFKPHDFVEAILSK</sequence>
<dbReference type="InterPro" id="IPR013822">
    <property type="entry name" value="Signal_recog_particl_SRP54_hlx"/>
</dbReference>
<proteinExistence type="inferred from homology"/>
<dbReference type="PANTHER" id="PTHR43134">
    <property type="entry name" value="SIGNAL RECOGNITION PARTICLE RECEPTOR SUBUNIT ALPHA"/>
    <property type="match status" value="1"/>
</dbReference>
<dbReference type="SUPFAM" id="SSF47364">
    <property type="entry name" value="Domain of the SRP/SRP receptor G-proteins"/>
    <property type="match status" value="1"/>
</dbReference>
<comment type="catalytic activity">
    <reaction evidence="8 9">
        <text>GTP + H2O = GDP + phosphate + H(+)</text>
        <dbReference type="Rhea" id="RHEA:19669"/>
        <dbReference type="ChEBI" id="CHEBI:15377"/>
        <dbReference type="ChEBI" id="CHEBI:15378"/>
        <dbReference type="ChEBI" id="CHEBI:37565"/>
        <dbReference type="ChEBI" id="CHEBI:43474"/>
        <dbReference type="ChEBI" id="CHEBI:58189"/>
        <dbReference type="EC" id="3.6.5.4"/>
    </reaction>
</comment>
<comment type="subcellular location">
    <subcellularLocation>
        <location evidence="9">Cell membrane</location>
        <topology evidence="9">Peripheral membrane protein</topology>
        <orientation evidence="9">Cytoplasmic side</orientation>
    </subcellularLocation>
    <subcellularLocation>
        <location evidence="9">Cytoplasm</location>
    </subcellularLocation>
</comment>
<dbReference type="SMART" id="SM00963">
    <property type="entry name" value="SRP54_N"/>
    <property type="match status" value="1"/>
</dbReference>
<dbReference type="HAMAP" id="MF_00920">
    <property type="entry name" value="FtsY"/>
    <property type="match status" value="1"/>
</dbReference>
<gene>
    <name evidence="9 11" type="primary">ftsY</name>
    <name evidence="11" type="ORF">M9405_03095</name>
</gene>
<dbReference type="InterPro" id="IPR003593">
    <property type="entry name" value="AAA+_ATPase"/>
</dbReference>
<evidence type="ECO:0000256" key="3">
    <source>
        <dbReference type="ARBA" id="ARBA00022741"/>
    </source>
</evidence>
<evidence type="ECO:0000256" key="1">
    <source>
        <dbReference type="ARBA" id="ARBA00022475"/>
    </source>
</evidence>
<keyword evidence="3 9" id="KW-0547">Nucleotide-binding</keyword>
<comment type="subunit">
    <text evidence="9">Part of the signal recognition particle protein translocation system, which is composed of SRP and FtsY. SRP is a ribonucleoprotein composed of Ffh and a 4.5S RNA molecule.</text>
</comment>
<dbReference type="InterPro" id="IPR042101">
    <property type="entry name" value="SRP54_N_sf"/>
</dbReference>
<keyword evidence="1 9" id="KW-1003">Cell membrane</keyword>
<feature type="binding site" evidence="9">
    <location>
        <begin position="114"/>
        <end position="121"/>
    </location>
    <ligand>
        <name>GTP</name>
        <dbReference type="ChEBI" id="CHEBI:37565"/>
    </ligand>
</feature>
<evidence type="ECO:0000256" key="2">
    <source>
        <dbReference type="ARBA" id="ARBA00022490"/>
    </source>
</evidence>
<keyword evidence="5 9" id="KW-0342">GTP-binding</keyword>
<keyword evidence="4 9" id="KW-0378">Hydrolase</keyword>
<dbReference type="PROSITE" id="PS00300">
    <property type="entry name" value="SRP54"/>
    <property type="match status" value="1"/>
</dbReference>
<keyword evidence="12" id="KW-1185">Reference proteome</keyword>
<evidence type="ECO:0000256" key="8">
    <source>
        <dbReference type="ARBA" id="ARBA00048027"/>
    </source>
</evidence>
<dbReference type="SUPFAM" id="SSF52540">
    <property type="entry name" value="P-loop containing nucleoside triphosphate hydrolases"/>
    <property type="match status" value="1"/>
</dbReference>
<dbReference type="Pfam" id="PF00448">
    <property type="entry name" value="SRP54"/>
    <property type="match status" value="1"/>
</dbReference>
<comment type="similarity">
    <text evidence="9">Belongs to the GTP-binding SRP family. FtsY subfamily.</text>
</comment>
<dbReference type="Gene3D" id="1.20.120.140">
    <property type="entry name" value="Signal recognition particle SRP54, nucleotide-binding domain"/>
    <property type="match status" value="1"/>
</dbReference>
<dbReference type="Gene3D" id="3.40.50.300">
    <property type="entry name" value="P-loop containing nucleotide triphosphate hydrolases"/>
    <property type="match status" value="1"/>
</dbReference>
<dbReference type="InterPro" id="IPR000897">
    <property type="entry name" value="SRP54_GTPase_dom"/>
</dbReference>
<feature type="binding site" evidence="9">
    <location>
        <begin position="261"/>
        <end position="264"/>
    </location>
    <ligand>
        <name>GTP</name>
        <dbReference type="ChEBI" id="CHEBI:37565"/>
    </ligand>
</feature>
<feature type="domain" description="SRP54-type proteins GTP-binding" evidence="10">
    <location>
        <begin position="282"/>
        <end position="295"/>
    </location>
</feature>